<dbReference type="Gene3D" id="3.20.20.80">
    <property type="entry name" value="Glycosidases"/>
    <property type="match status" value="1"/>
</dbReference>
<dbReference type="Pfam" id="PF02837">
    <property type="entry name" value="Glyco_hydro_2_N"/>
    <property type="match status" value="1"/>
</dbReference>
<reference evidence="9 10" key="1">
    <citation type="journal article" date="2019" name="Int. J. Syst. Evol. Microbiol.">
        <title>The Global Catalogue of Microorganisms (GCM) 10K type strain sequencing project: providing services to taxonomists for standard genome sequencing and annotation.</title>
        <authorList>
            <consortium name="The Broad Institute Genomics Platform"/>
            <consortium name="The Broad Institute Genome Sequencing Center for Infectious Disease"/>
            <person name="Wu L."/>
            <person name="Ma J."/>
        </authorList>
    </citation>
    <scope>NUCLEOTIDE SEQUENCE [LARGE SCALE GENOMIC DNA]</scope>
    <source>
        <strain evidence="9 10">JCM 12662</strain>
    </source>
</reference>
<keyword evidence="10" id="KW-1185">Reference proteome</keyword>
<dbReference type="Pfam" id="PF00703">
    <property type="entry name" value="Glyco_hydro_2"/>
    <property type="match status" value="1"/>
</dbReference>
<dbReference type="InterPro" id="IPR013783">
    <property type="entry name" value="Ig-like_fold"/>
</dbReference>
<dbReference type="SUPFAM" id="SSF49785">
    <property type="entry name" value="Galactose-binding domain-like"/>
    <property type="match status" value="1"/>
</dbReference>
<dbReference type="InterPro" id="IPR051913">
    <property type="entry name" value="GH2_Domain-Containing"/>
</dbReference>
<feature type="domain" description="DUF4982" evidence="7">
    <location>
        <begin position="570"/>
        <end position="628"/>
    </location>
</feature>
<feature type="domain" description="Glycoside hydrolase family 2" evidence="8">
    <location>
        <begin position="646"/>
        <end position="747"/>
    </location>
</feature>
<proteinExistence type="inferred from homology"/>
<comment type="caution">
    <text evidence="9">The sequence shown here is derived from an EMBL/GenBank/DDBJ whole genome shotgun (WGS) entry which is preliminary data.</text>
</comment>
<dbReference type="Gene3D" id="2.60.40.10">
    <property type="entry name" value="Immunoglobulins"/>
    <property type="match status" value="3"/>
</dbReference>
<sequence>MNQIKLFTQDWQFAKVEGLSHEKPNTFEPVELPHDWLIGNTRELYQDSVGWYKKTLNYEGDYQTVSLLFDGVYMDSTLYVNDTKIGEWKYGYSAFEMDISEALVKGENDILLKVVHQSPNSRWYTGAGIYRNVWIKLNGPSYIETDGLYISSHKENQTYRMEIETDVQTEEPIKLKHTLFKKDHLIQEVETQVSEKGTVSLSLEDLTVEEWEPDAPHLYELETVLMHKESDEVLERRRTRVGFKTVNMDPDKGFILNGKRMKLKGVCEHHDFGALGSAFNTAVLRRRFTLLKEMGVNAIRTSHNMPARELMELADEMGFLIVSESFDMWERPKTTYDYARFFKEWAYKDIRSWVKRDRNHVSLIMWTIGNEIYDTHADERGLEIAKQLDSYIKEFDPKSNAVVTIGSNYMPWENAQKVADFLKVAGYNYGEKYYEDHHEAHPDWIIYGSETGSVVQSRGIYHFPYKQSVLADDDEQCSALGNSSTSWGADTPEEILTYDRDTPFSMGQFIWTGFDYIGEPTPYHTKNSYFGQIDTATFPKDTYYIYQSAWTHYKDKPMIHLFPYWDFNPGQTIDVRVATNAPKVVLYLNDEVIGEKHIDHQNDTDITPTWQIPYEPGELKAIAYDEQDVEIGRSVRRSFRDAKELILTADKPEVKADGRDLIFVEIGALDAEGNPVENATNRVEVHVSGAGRLVGLDNGDSTDYDQYKGISRRLFSGKAMAIIQATTETGPIEVEVSSNNIKSAQLTLHAVEAETVFIKEAQHKNTERAIETGQSDELPVRKIELTSSNGLHLHPDNTETIVEATLYPENTTYTDLEWSIVNDAGVEMTHASLIVGGPKAIVTAKGDGPFRVRCTTKNGTDKIKLISELDMTITDMGTAYKNPYELISGSLLDDSMGDVSNGNERGVATSRDGETIVGYHEIDFGAYGSDTITLPLFTLSDENYVIEIWEGHPKKEGSILLKEAHYQKVSKWNVYQEESYQLSKRLTGVTSLYFMMHAKVHLKGFYFEKQNRAFSYNKAVEADFIYGDAFEQTEEEVRQIGNNVSLIFEDMDFSDKEAGEILIEGHSPIEKNTIHVRFEGESGSQVNQLVEFTQTNKTESKQFDLTPLSGKGTVTFIFLPGSQFDFKAFQFKTKD</sequence>
<evidence type="ECO:0000259" key="7">
    <source>
        <dbReference type="Pfam" id="PF16355"/>
    </source>
</evidence>
<dbReference type="InterPro" id="IPR006104">
    <property type="entry name" value="Glyco_hydro_2_N"/>
</dbReference>
<evidence type="ECO:0000313" key="9">
    <source>
        <dbReference type="EMBL" id="GAA0358712.1"/>
    </source>
</evidence>
<dbReference type="Pfam" id="PF02836">
    <property type="entry name" value="Glyco_hydro_2_C"/>
    <property type="match status" value="1"/>
</dbReference>
<dbReference type="SUPFAM" id="SSF49303">
    <property type="entry name" value="beta-Galactosidase/glucuronidase domain"/>
    <property type="match status" value="1"/>
</dbReference>
<accession>A0ABN0XAI1</accession>
<dbReference type="InterPro" id="IPR008979">
    <property type="entry name" value="Galactose-bd-like_sf"/>
</dbReference>
<gene>
    <name evidence="9" type="ORF">GCM10008932_09270</name>
</gene>
<dbReference type="InterPro" id="IPR008964">
    <property type="entry name" value="Invasin/intimin_cell_adhesion"/>
</dbReference>
<evidence type="ECO:0000313" key="10">
    <source>
        <dbReference type="Proteomes" id="UP001501166"/>
    </source>
</evidence>
<dbReference type="SUPFAM" id="SSF49373">
    <property type="entry name" value="Invasin/intimin cell-adhesion fragments"/>
    <property type="match status" value="1"/>
</dbReference>
<dbReference type="InterPro" id="IPR032311">
    <property type="entry name" value="DUF4982"/>
</dbReference>
<feature type="domain" description="Glycoside hydrolase family 2 catalytic" evidence="5">
    <location>
        <begin position="251"/>
        <end position="397"/>
    </location>
</feature>
<dbReference type="Pfam" id="PF16355">
    <property type="entry name" value="DUF4982"/>
    <property type="match status" value="1"/>
</dbReference>
<evidence type="ECO:0000259" key="5">
    <source>
        <dbReference type="Pfam" id="PF02836"/>
    </source>
</evidence>
<dbReference type="Gene3D" id="2.60.120.260">
    <property type="entry name" value="Galactose-binding domain-like"/>
    <property type="match status" value="3"/>
</dbReference>
<evidence type="ECO:0000256" key="1">
    <source>
        <dbReference type="ARBA" id="ARBA00007401"/>
    </source>
</evidence>
<dbReference type="PANTHER" id="PTHR42732">
    <property type="entry name" value="BETA-GALACTOSIDASE"/>
    <property type="match status" value="1"/>
</dbReference>
<dbReference type="RefSeq" id="WP_343754442.1">
    <property type="nucleotide sequence ID" value="NZ_BAAACW010000056.1"/>
</dbReference>
<comment type="similarity">
    <text evidence="1">Belongs to the glycosyl hydrolase 2 family.</text>
</comment>
<dbReference type="PANTHER" id="PTHR42732:SF1">
    <property type="entry name" value="BETA-MANNOSIDASE"/>
    <property type="match status" value="1"/>
</dbReference>
<evidence type="ECO:0000256" key="2">
    <source>
        <dbReference type="ARBA" id="ARBA00022801"/>
    </source>
</evidence>
<feature type="domain" description="Glycoside hydrolase family 2 immunoglobulin-like beta-sandwich" evidence="4">
    <location>
        <begin position="147"/>
        <end position="244"/>
    </location>
</feature>
<dbReference type="PRINTS" id="PR00132">
    <property type="entry name" value="GLHYDRLASE2"/>
</dbReference>
<organism evidence="9 10">
    <name type="scientific">Alkalibacterium iburiense</name>
    <dbReference type="NCBI Taxonomy" id="290589"/>
    <lineage>
        <taxon>Bacteria</taxon>
        <taxon>Bacillati</taxon>
        <taxon>Bacillota</taxon>
        <taxon>Bacilli</taxon>
        <taxon>Lactobacillales</taxon>
        <taxon>Carnobacteriaceae</taxon>
        <taxon>Alkalibacterium</taxon>
    </lineage>
</organism>
<keyword evidence="3" id="KW-0326">Glycosidase</keyword>
<dbReference type="InterPro" id="IPR006102">
    <property type="entry name" value="Ig-like_GH2"/>
</dbReference>
<dbReference type="InterPro" id="IPR040605">
    <property type="entry name" value="Glyco_hydro2_dom5"/>
</dbReference>
<dbReference type="Proteomes" id="UP001501166">
    <property type="component" value="Unassembled WGS sequence"/>
</dbReference>
<evidence type="ECO:0000259" key="8">
    <source>
        <dbReference type="Pfam" id="PF18565"/>
    </source>
</evidence>
<dbReference type="EMBL" id="BAAACW010000056">
    <property type="protein sequence ID" value="GAA0358712.1"/>
    <property type="molecule type" value="Genomic_DNA"/>
</dbReference>
<feature type="domain" description="Glycosyl hydrolases family 2 sugar binding" evidence="6">
    <location>
        <begin position="47"/>
        <end position="134"/>
    </location>
</feature>
<dbReference type="Pfam" id="PF18565">
    <property type="entry name" value="Glyco_hydro2_C5"/>
    <property type="match status" value="1"/>
</dbReference>
<dbReference type="InterPro" id="IPR017853">
    <property type="entry name" value="GH"/>
</dbReference>
<keyword evidence="2" id="KW-0378">Hydrolase</keyword>
<evidence type="ECO:0000259" key="4">
    <source>
        <dbReference type="Pfam" id="PF00703"/>
    </source>
</evidence>
<evidence type="ECO:0000259" key="6">
    <source>
        <dbReference type="Pfam" id="PF02837"/>
    </source>
</evidence>
<dbReference type="InterPro" id="IPR006103">
    <property type="entry name" value="Glyco_hydro_2_cat"/>
</dbReference>
<dbReference type="SUPFAM" id="SSF51445">
    <property type="entry name" value="(Trans)glycosidases"/>
    <property type="match status" value="1"/>
</dbReference>
<dbReference type="InterPro" id="IPR006101">
    <property type="entry name" value="Glyco_hydro_2"/>
</dbReference>
<protein>
    <recommendedName>
        <fullName evidence="11">Beta-galactosidase</fullName>
    </recommendedName>
</protein>
<evidence type="ECO:0008006" key="11">
    <source>
        <dbReference type="Google" id="ProtNLM"/>
    </source>
</evidence>
<dbReference type="InterPro" id="IPR036156">
    <property type="entry name" value="Beta-gal/glucu_dom_sf"/>
</dbReference>
<evidence type="ECO:0000256" key="3">
    <source>
        <dbReference type="ARBA" id="ARBA00023295"/>
    </source>
</evidence>
<name>A0ABN0XAI1_9LACT</name>